<sequence>MNSHGANVFEIAKNNGIKIKDIRDFSSNINPLGPSKKALDDLKDNLNLLSSYPDVDYIDLRNSISNYVNCNSENIVLGLGSTEILKDAIKFFAPKISMILSPCYSEYENELSKINSKIIEYNLEEKKDFKIDLEELIKTIRQDKIDFLVFANPNNPTGTILSASEIEKILKETDVKILVDETYIEFTDMSIYSSTKLIDAYKNLAVVRGTSKFFALPGIRLGYGLSSDENFLNYFKNKEVLWQVNSVAEICGKVMFSDEKYITEVFNFITSRRNYIFSEISKIKNLKAYKSFGNFILIKILRGPKAGKLREKLLEKGLVIRDCKSFNNLDENYFRICLLKDDDNEKLIKNLKEIYRSE</sequence>
<dbReference type="SUPFAM" id="SSF53383">
    <property type="entry name" value="PLP-dependent transferases"/>
    <property type="match status" value="1"/>
</dbReference>
<dbReference type="Gene3D" id="3.40.640.10">
    <property type="entry name" value="Type I PLP-dependent aspartate aminotransferase-like (Major domain)"/>
    <property type="match status" value="1"/>
</dbReference>
<dbReference type="AlphaFoldDB" id="A0A6N3B904"/>
<evidence type="ECO:0000256" key="2">
    <source>
        <dbReference type="ARBA" id="ARBA00022898"/>
    </source>
</evidence>
<dbReference type="PROSITE" id="PS00105">
    <property type="entry name" value="AA_TRANSFER_CLASS_1"/>
    <property type="match status" value="1"/>
</dbReference>
<dbReference type="InterPro" id="IPR004838">
    <property type="entry name" value="NHTrfase_class1_PyrdxlP-BS"/>
</dbReference>
<dbReference type="GO" id="GO:0008483">
    <property type="term" value="F:transaminase activity"/>
    <property type="evidence" value="ECO:0007669"/>
    <property type="project" value="UniProtKB-KW"/>
</dbReference>
<keyword evidence="3" id="KW-0808">Transferase</keyword>
<dbReference type="GO" id="GO:0016829">
    <property type="term" value="F:lyase activity"/>
    <property type="evidence" value="ECO:0007669"/>
    <property type="project" value="UniProtKB-KW"/>
</dbReference>
<dbReference type="EMBL" id="CACRUP010000017">
    <property type="protein sequence ID" value="VYU01065.1"/>
    <property type="molecule type" value="Genomic_DNA"/>
</dbReference>
<dbReference type="InterPro" id="IPR004839">
    <property type="entry name" value="Aminotransferase_I/II_large"/>
</dbReference>
<keyword evidence="5" id="KW-0456">Lyase</keyword>
<dbReference type="PANTHER" id="PTHR42885">
    <property type="entry name" value="HISTIDINOL-PHOSPHATE AMINOTRANSFERASE-RELATED"/>
    <property type="match status" value="1"/>
</dbReference>
<keyword evidence="3" id="KW-0032">Aminotransferase</keyword>
<comment type="similarity">
    <text evidence="3">Belongs to the class-I pyridoxal-phosphate-dependent aminotransferase family.</text>
</comment>
<evidence type="ECO:0000259" key="4">
    <source>
        <dbReference type="Pfam" id="PF00155"/>
    </source>
</evidence>
<dbReference type="GO" id="GO:0030170">
    <property type="term" value="F:pyridoxal phosphate binding"/>
    <property type="evidence" value="ECO:0007669"/>
    <property type="project" value="InterPro"/>
</dbReference>
<accession>A0A6N3B904</accession>
<dbReference type="Gene3D" id="3.90.1150.10">
    <property type="entry name" value="Aspartate Aminotransferase, domain 1"/>
    <property type="match status" value="1"/>
</dbReference>
<dbReference type="InterPro" id="IPR015424">
    <property type="entry name" value="PyrdxlP-dep_Trfase"/>
</dbReference>
<dbReference type="PANTHER" id="PTHR42885:SF1">
    <property type="entry name" value="THREONINE-PHOSPHATE DECARBOXYLASE"/>
    <property type="match status" value="1"/>
</dbReference>
<organism evidence="5">
    <name type="scientific">Peptoniphilus gorbachii</name>
    <dbReference type="NCBI Taxonomy" id="411567"/>
    <lineage>
        <taxon>Bacteria</taxon>
        <taxon>Bacillati</taxon>
        <taxon>Bacillota</taxon>
        <taxon>Tissierellia</taxon>
        <taxon>Tissierellales</taxon>
        <taxon>Peptoniphilaceae</taxon>
        <taxon>Peptoniphilus</taxon>
    </lineage>
</organism>
<dbReference type="InterPro" id="IPR015421">
    <property type="entry name" value="PyrdxlP-dep_Trfase_major"/>
</dbReference>
<feature type="domain" description="Aminotransferase class I/classII large" evidence="4">
    <location>
        <begin position="21"/>
        <end position="350"/>
    </location>
</feature>
<keyword evidence="2" id="KW-0663">Pyridoxal phosphate</keyword>
<proteinExistence type="inferred from homology"/>
<dbReference type="Pfam" id="PF00155">
    <property type="entry name" value="Aminotran_1_2"/>
    <property type="match status" value="1"/>
</dbReference>
<dbReference type="EC" id="2.6.1.-" evidence="3"/>
<evidence type="ECO:0000313" key="5">
    <source>
        <dbReference type="EMBL" id="VYU01065.1"/>
    </source>
</evidence>
<name>A0A6N3B904_9FIRM</name>
<dbReference type="RefSeq" id="WP_156701621.1">
    <property type="nucleotide sequence ID" value="NZ_CACRUP010000017.1"/>
</dbReference>
<dbReference type="InterPro" id="IPR015422">
    <property type="entry name" value="PyrdxlP-dep_Trfase_small"/>
</dbReference>
<evidence type="ECO:0000256" key="1">
    <source>
        <dbReference type="ARBA" id="ARBA00001933"/>
    </source>
</evidence>
<dbReference type="CDD" id="cd00609">
    <property type="entry name" value="AAT_like"/>
    <property type="match status" value="1"/>
</dbReference>
<protein>
    <recommendedName>
        <fullName evidence="3">Aminotransferase</fullName>
        <ecNumber evidence="3">2.6.1.-</ecNumber>
    </recommendedName>
</protein>
<reference evidence="5" key="1">
    <citation type="submission" date="2019-11" db="EMBL/GenBank/DDBJ databases">
        <authorList>
            <person name="Feng L."/>
        </authorList>
    </citation>
    <scope>NUCLEOTIDE SEQUENCE</scope>
    <source>
        <strain evidence="5">PgorbachiiLFYP46</strain>
    </source>
</reference>
<evidence type="ECO:0000256" key="3">
    <source>
        <dbReference type="RuleBase" id="RU000481"/>
    </source>
</evidence>
<comment type="cofactor">
    <cofactor evidence="1 3">
        <name>pyridoxal 5'-phosphate</name>
        <dbReference type="ChEBI" id="CHEBI:597326"/>
    </cofactor>
</comment>
<gene>
    <name evidence="5" type="primary">cobD</name>
    <name evidence="5" type="ORF">PGLFYP46_01641</name>
</gene>